<name>A0A383V690_TETOB</name>
<gene>
    <name evidence="3" type="ORF">BQ4739_LOCUS1645</name>
</gene>
<dbReference type="SMART" id="SM00612">
    <property type="entry name" value="Kelch"/>
    <property type="match status" value="4"/>
</dbReference>
<dbReference type="STRING" id="3088.A0A383V690"/>
<dbReference type="SUPFAM" id="SSF117281">
    <property type="entry name" value="Kelch motif"/>
    <property type="match status" value="1"/>
</dbReference>
<dbReference type="PANTHER" id="PTHR45632">
    <property type="entry name" value="LD33804P"/>
    <property type="match status" value="1"/>
</dbReference>
<evidence type="ECO:0000313" key="3">
    <source>
        <dbReference type="EMBL" id="SZX61115.1"/>
    </source>
</evidence>
<keyword evidence="2" id="KW-1133">Transmembrane helix</keyword>
<feature type="compositionally biased region" description="Polar residues" evidence="1">
    <location>
        <begin position="23"/>
        <end position="41"/>
    </location>
</feature>
<accession>A0A383V690</accession>
<dbReference type="EMBL" id="FNXT01000124">
    <property type="protein sequence ID" value="SZX61115.1"/>
    <property type="molecule type" value="Genomic_DNA"/>
</dbReference>
<keyword evidence="2" id="KW-0812">Transmembrane</keyword>
<evidence type="ECO:0000256" key="2">
    <source>
        <dbReference type="SAM" id="Phobius"/>
    </source>
</evidence>
<dbReference type="Pfam" id="PF01344">
    <property type="entry name" value="Kelch_1"/>
    <property type="match status" value="2"/>
</dbReference>
<feature type="transmembrane region" description="Helical" evidence="2">
    <location>
        <begin position="50"/>
        <end position="70"/>
    </location>
</feature>
<keyword evidence="4" id="KW-1185">Reference proteome</keyword>
<sequence length="460" mass="48808">MDCLGPNGKAEKYETFDVENMITPEQSSTATTQRSAPTASKTGRRCSLPLLLSLITLLISLLALVLSIYASVMVRKGSSSTGSSTAAFLATSPRGLPAGYQAAHLFQGTGYFARLQPMLYPRSDHRAFPIGSGVYLLGGLTNALEVEASEGNATAARDAVRDPPVPLVLNATVLYNTFTESSSQQADMPEPRFRFCGAVLDGQLYVVGGMAAYEAPDAPRHAVSGSVMRYNPASNTWQTMKAKLAHPRSDCCAAAIGGKLLVAGGWSADYADTLGSVEAYDPGADAFSRMPNLTLARGDCEAAVIDDRYMVVLGGVGPDGAFTGSMEALDITSANLAWQPRASMNHPRGDFAAEALPGGRLIAMGGEASNGSATEFAMYEAEEYSWAQDEWVMKAPLPEARFRFDTAHVGERVYAFGGQPTCVSGLGSDGAKQSCVKVALDSVWGYFDVRYPDVYAAVKE</sequence>
<reference evidence="3 4" key="1">
    <citation type="submission" date="2016-10" db="EMBL/GenBank/DDBJ databases">
        <authorList>
            <person name="Cai Z."/>
        </authorList>
    </citation>
    <scope>NUCLEOTIDE SEQUENCE [LARGE SCALE GENOMIC DNA]</scope>
</reference>
<dbReference type="InterPro" id="IPR006652">
    <property type="entry name" value="Kelch_1"/>
</dbReference>
<dbReference type="AlphaFoldDB" id="A0A383V690"/>
<proteinExistence type="predicted"/>
<keyword evidence="2" id="KW-0472">Membrane</keyword>
<evidence type="ECO:0000313" key="4">
    <source>
        <dbReference type="Proteomes" id="UP000256970"/>
    </source>
</evidence>
<dbReference type="InterPro" id="IPR015915">
    <property type="entry name" value="Kelch-typ_b-propeller"/>
</dbReference>
<protein>
    <submittedName>
        <fullName evidence="3">Uncharacterized protein</fullName>
    </submittedName>
</protein>
<evidence type="ECO:0000256" key="1">
    <source>
        <dbReference type="SAM" id="MobiDB-lite"/>
    </source>
</evidence>
<organism evidence="3 4">
    <name type="scientific">Tetradesmus obliquus</name>
    <name type="common">Green alga</name>
    <name type="synonym">Acutodesmus obliquus</name>
    <dbReference type="NCBI Taxonomy" id="3088"/>
    <lineage>
        <taxon>Eukaryota</taxon>
        <taxon>Viridiplantae</taxon>
        <taxon>Chlorophyta</taxon>
        <taxon>core chlorophytes</taxon>
        <taxon>Chlorophyceae</taxon>
        <taxon>CS clade</taxon>
        <taxon>Sphaeropleales</taxon>
        <taxon>Scenedesmaceae</taxon>
        <taxon>Tetradesmus</taxon>
    </lineage>
</organism>
<feature type="region of interest" description="Disordered" evidence="1">
    <location>
        <begin position="22"/>
        <end position="41"/>
    </location>
</feature>
<dbReference type="Gene3D" id="2.120.10.80">
    <property type="entry name" value="Kelch-type beta propeller"/>
    <property type="match status" value="2"/>
</dbReference>
<dbReference type="Proteomes" id="UP000256970">
    <property type="component" value="Unassembled WGS sequence"/>
</dbReference>